<dbReference type="GO" id="GO:0004794">
    <property type="term" value="F:threonine deaminase activity"/>
    <property type="evidence" value="ECO:0007669"/>
    <property type="project" value="UniProtKB-EC"/>
</dbReference>
<evidence type="ECO:0000256" key="2">
    <source>
        <dbReference type="ARBA" id="ARBA00022898"/>
    </source>
</evidence>
<dbReference type="PATRIC" id="fig|571915.4.peg.2493"/>
<keyword evidence="6" id="KW-1185">Reference proteome</keyword>
<evidence type="ECO:0000313" key="6">
    <source>
        <dbReference type="Proteomes" id="UP000035199"/>
    </source>
</evidence>
<reference evidence="5 6" key="1">
    <citation type="journal article" date="2015" name="Genome Announc.">
        <title>Complete Genome Sequence of the Type Strain Corynebacterium mustelae DSM 45274, Isolated from Various Tissues of a Male Ferret with Lethal Sepsis.</title>
        <authorList>
            <person name="Ruckert C."/>
            <person name="Eimer J."/>
            <person name="Winkler A."/>
            <person name="Tauch A."/>
        </authorList>
    </citation>
    <scope>NUCLEOTIDE SEQUENCE [LARGE SCALE GENOMIC DNA]</scope>
    <source>
        <strain evidence="5 6">DSM 45274</strain>
    </source>
</reference>
<organism evidence="5 6">
    <name type="scientific">Corynebacterium mustelae</name>
    <dbReference type="NCBI Taxonomy" id="571915"/>
    <lineage>
        <taxon>Bacteria</taxon>
        <taxon>Bacillati</taxon>
        <taxon>Actinomycetota</taxon>
        <taxon>Actinomycetes</taxon>
        <taxon>Mycobacteriales</taxon>
        <taxon>Corynebacteriaceae</taxon>
        <taxon>Corynebacterium</taxon>
    </lineage>
</organism>
<feature type="domain" description="Tryptophan synthase beta chain-like PALP" evidence="4">
    <location>
        <begin position="28"/>
        <end position="295"/>
    </location>
</feature>
<comment type="cofactor">
    <cofactor evidence="1">
        <name>pyridoxal 5'-phosphate</name>
        <dbReference type="ChEBI" id="CHEBI:597326"/>
    </cofactor>
</comment>
<evidence type="ECO:0000313" key="5">
    <source>
        <dbReference type="EMBL" id="AKK06646.1"/>
    </source>
</evidence>
<dbReference type="Pfam" id="PF00291">
    <property type="entry name" value="PALP"/>
    <property type="match status" value="1"/>
</dbReference>
<keyword evidence="3 5" id="KW-0456">Lyase</keyword>
<dbReference type="EC" id="4.3.1.19" evidence="5"/>
<name>A0A0G3GZU4_9CORY</name>
<dbReference type="PANTHER" id="PTHR48078:SF7">
    <property type="entry name" value="BLL6502 PROTEIN"/>
    <property type="match status" value="1"/>
</dbReference>
<reference evidence="6" key="2">
    <citation type="submission" date="2015-05" db="EMBL/GenBank/DDBJ databases">
        <title>Complete genome sequence of Corynebacterium mustelae DSM 45274, isolated from various tissues of a male ferret with lethal sepsis.</title>
        <authorList>
            <person name="Ruckert C."/>
            <person name="Albersmeier A."/>
            <person name="Winkler A."/>
            <person name="Tauch A."/>
        </authorList>
    </citation>
    <scope>NUCLEOTIDE SEQUENCE [LARGE SCALE GENOMIC DNA]</scope>
    <source>
        <strain evidence="6">DSM 45274</strain>
    </source>
</reference>
<dbReference type="AlphaFoldDB" id="A0A0G3GZU4"/>
<dbReference type="STRING" id="571915.CMUST_11675"/>
<proteinExistence type="predicted"/>
<dbReference type="GO" id="GO:0006565">
    <property type="term" value="P:L-serine catabolic process"/>
    <property type="evidence" value="ECO:0007669"/>
    <property type="project" value="TreeGrafter"/>
</dbReference>
<dbReference type="KEGG" id="cmv:CMUST_11675"/>
<dbReference type="GO" id="GO:0006567">
    <property type="term" value="P:L-threonine catabolic process"/>
    <property type="evidence" value="ECO:0007669"/>
    <property type="project" value="TreeGrafter"/>
</dbReference>
<dbReference type="PANTHER" id="PTHR48078">
    <property type="entry name" value="THREONINE DEHYDRATASE, MITOCHONDRIAL-RELATED"/>
    <property type="match status" value="1"/>
</dbReference>
<evidence type="ECO:0000256" key="3">
    <source>
        <dbReference type="ARBA" id="ARBA00023239"/>
    </source>
</evidence>
<dbReference type="OrthoDB" id="9811476at2"/>
<dbReference type="InterPro" id="IPR036052">
    <property type="entry name" value="TrpB-like_PALP_sf"/>
</dbReference>
<evidence type="ECO:0000259" key="4">
    <source>
        <dbReference type="Pfam" id="PF00291"/>
    </source>
</evidence>
<dbReference type="Gene3D" id="3.40.50.1100">
    <property type="match status" value="2"/>
</dbReference>
<dbReference type="InterPro" id="IPR001926">
    <property type="entry name" value="TrpB-like_PALP"/>
</dbReference>
<dbReference type="GO" id="GO:0009097">
    <property type="term" value="P:isoleucine biosynthetic process"/>
    <property type="evidence" value="ECO:0007669"/>
    <property type="project" value="TreeGrafter"/>
</dbReference>
<gene>
    <name evidence="5" type="ORF">CMUST_11675</name>
</gene>
<accession>A0A0G3GZU4</accession>
<dbReference type="GO" id="GO:0003941">
    <property type="term" value="F:L-serine ammonia-lyase activity"/>
    <property type="evidence" value="ECO:0007669"/>
    <property type="project" value="TreeGrafter"/>
</dbReference>
<dbReference type="InterPro" id="IPR050147">
    <property type="entry name" value="Ser/Thr_Dehydratase"/>
</dbReference>
<dbReference type="Proteomes" id="UP000035199">
    <property type="component" value="Chromosome"/>
</dbReference>
<evidence type="ECO:0000256" key="1">
    <source>
        <dbReference type="ARBA" id="ARBA00001933"/>
    </source>
</evidence>
<dbReference type="EMBL" id="CP011542">
    <property type="protein sequence ID" value="AKK06646.1"/>
    <property type="molecule type" value="Genomic_DNA"/>
</dbReference>
<dbReference type="RefSeq" id="WP_047262634.1">
    <property type="nucleotide sequence ID" value="NZ_CP011542.1"/>
</dbReference>
<protein>
    <submittedName>
        <fullName evidence="5">Threonine dehydratase</fullName>
        <ecNumber evidence="5">4.3.1.19</ecNumber>
    </submittedName>
</protein>
<dbReference type="SUPFAM" id="SSF53686">
    <property type="entry name" value="Tryptophan synthase beta subunit-like PLP-dependent enzymes"/>
    <property type="match status" value="1"/>
</dbReference>
<sequence>MTNATPTTTTITFDMIRRAHDDYCAHLNPTASYSYPLLNHHFDREIILKHENTQPTGAFKVRGGLALFALRGTAALEPGIISASTGNHAQSMAYAATQHNTRCTIVMPQDTPAERAEAVELLGATVELVGMDMSQSLAHARAVAAATSQVFIAPTEYEIIAGHAGVYVELFTDHADLDAVFVPIGSGSGAAGACLVRNELSPTTKIIGVQSAQAPAAHRAWKDNDFSGAPATTFALGLATTSACTRTQEILRSHLDDFLLVDDPAIEKAQRLLATTAHTLAEGAGAVALAGLAAYSPMRKTAAIISGGNATAAEIVGLASATTTF</sequence>
<keyword evidence="2" id="KW-0663">Pyridoxal phosphate</keyword>